<feature type="compositionally biased region" description="Basic and acidic residues" evidence="1">
    <location>
        <begin position="36"/>
        <end position="47"/>
    </location>
</feature>
<dbReference type="AlphaFoldDB" id="A0A1I3L997"/>
<protein>
    <submittedName>
        <fullName evidence="2">Uncharacterized protein</fullName>
    </submittedName>
</protein>
<evidence type="ECO:0000313" key="2">
    <source>
        <dbReference type="EMBL" id="SFI81190.1"/>
    </source>
</evidence>
<evidence type="ECO:0000256" key="1">
    <source>
        <dbReference type="SAM" id="MobiDB-lite"/>
    </source>
</evidence>
<dbReference type="Proteomes" id="UP000182829">
    <property type="component" value="Unassembled WGS sequence"/>
</dbReference>
<reference evidence="2 3" key="1">
    <citation type="submission" date="2016-10" db="EMBL/GenBank/DDBJ databases">
        <authorList>
            <person name="de Groot N.N."/>
        </authorList>
    </citation>
    <scope>NUCLEOTIDE SEQUENCE [LARGE SCALE GENOMIC DNA]</scope>
    <source>
        <strain evidence="2 3">SP2</strain>
    </source>
</reference>
<evidence type="ECO:0000313" key="3">
    <source>
        <dbReference type="Proteomes" id="UP000182829"/>
    </source>
</evidence>
<organism evidence="2 3">
    <name type="scientific">Natronobacterium gregoryi</name>
    <dbReference type="NCBI Taxonomy" id="44930"/>
    <lineage>
        <taxon>Archaea</taxon>
        <taxon>Methanobacteriati</taxon>
        <taxon>Methanobacteriota</taxon>
        <taxon>Stenosarchaea group</taxon>
        <taxon>Halobacteria</taxon>
        <taxon>Halobacteriales</taxon>
        <taxon>Natrialbaceae</taxon>
        <taxon>Natronobacterium</taxon>
    </lineage>
</organism>
<accession>A0A1I3L997</accession>
<feature type="region of interest" description="Disordered" evidence="1">
    <location>
        <begin position="14"/>
        <end position="47"/>
    </location>
</feature>
<name>A0A1I3L997_9EURY</name>
<sequence>MVVGTLPMVVVDDYRPRSNENVERDHRDDDQGEDLLENRRLYDSWPE</sequence>
<feature type="compositionally biased region" description="Basic and acidic residues" evidence="1">
    <location>
        <begin position="14"/>
        <end position="29"/>
    </location>
</feature>
<gene>
    <name evidence="2" type="ORF">SAMN05443661_10660</name>
</gene>
<dbReference type="EMBL" id="FORO01000006">
    <property type="protein sequence ID" value="SFI81190.1"/>
    <property type="molecule type" value="Genomic_DNA"/>
</dbReference>
<proteinExistence type="predicted"/>